<gene>
    <name evidence="12" type="primary">Contig16615.g17695</name>
    <name evidence="12" type="ORF">STYLEM_18234</name>
</gene>
<dbReference type="PANTHER" id="PTHR47823:SF9">
    <property type="entry name" value="CHROMOSOME UNDETERMINED SCAFFOLD_10, WHOLE GENOME SHOTGUN SEQUENCE"/>
    <property type="match status" value="1"/>
</dbReference>
<dbReference type="EMBL" id="CCKQ01017234">
    <property type="protein sequence ID" value="CDW89105.1"/>
    <property type="molecule type" value="Genomic_DNA"/>
</dbReference>
<dbReference type="InterPro" id="IPR014710">
    <property type="entry name" value="RmlC-like_jellyroll"/>
</dbReference>
<comment type="subcellular location">
    <subcellularLocation>
        <location evidence="1">Membrane</location>
        <topology evidence="1">Multi-pass membrane protein</topology>
    </subcellularLocation>
</comment>
<evidence type="ECO:0000256" key="3">
    <source>
        <dbReference type="ARBA" id="ARBA00022692"/>
    </source>
</evidence>
<dbReference type="InterPro" id="IPR000595">
    <property type="entry name" value="cNMP-bd_dom"/>
</dbReference>
<feature type="compositionally biased region" description="Basic residues" evidence="9">
    <location>
        <begin position="1166"/>
        <end position="1180"/>
    </location>
</feature>
<keyword evidence="6 10" id="KW-0472">Membrane</keyword>
<feature type="domain" description="Cyclic nucleotide-binding" evidence="11">
    <location>
        <begin position="713"/>
        <end position="825"/>
    </location>
</feature>
<dbReference type="OMA" id="WITHSEC"/>
<keyword evidence="7" id="KW-0407">Ion channel</keyword>
<evidence type="ECO:0000256" key="1">
    <source>
        <dbReference type="ARBA" id="ARBA00004141"/>
    </source>
</evidence>
<evidence type="ECO:0000313" key="13">
    <source>
        <dbReference type="Proteomes" id="UP000039865"/>
    </source>
</evidence>
<keyword evidence="4 10" id="KW-1133">Transmembrane helix</keyword>
<evidence type="ECO:0000256" key="8">
    <source>
        <dbReference type="SAM" id="Coils"/>
    </source>
</evidence>
<dbReference type="PANTHER" id="PTHR47823">
    <property type="entry name" value="ION_TRANS DOMAIN-CONTAINING PROTEIN"/>
    <property type="match status" value="1"/>
</dbReference>
<sequence length="1280" mass="146795">MNRQKTQTRGLQPSSRQQNLTTINSEYNGQGYGHHRIDSQTGLLNQQNDTFNQNNFGDQNMNSKKSSNLNSQRVDFDQSQLKMKAAKEFIAMARQLGESRVSDQKGGITDEEYEKQMENIVNEYERSHTVLSKSEIQTISPNLASQKTIHNLNKNSSRLVSQHTSNRITQRSIIGNNLQLQSNLDVTNPILENIEQSFAQTRSNIASMIQQYGQDQDQLPDVDDILEEEDNIKEASQFRSRDIILRQRSGHEKNKYRALTTIIRDPDADLLQNETEAQILKIKRFCRRLCECCKKKEQLDDSFLYTSGESDLDAEEIFLGMDEYEQQNRIVELWQRTLAKARGAVKVIEIFGTYIPYKTAFIESSSDTVNTIELSIDSLFIIDIIVNFISAYEDSERNIEFRFFKIAQKYVTSWFIFDVMSCIPFQYLDFSGGDVTTTNEIITEIMDDSFTNSTLILGSRFLNTTTPITTGGTSSSVGSNSAKYSKLLKLTRLPRLYKLLRILRLFKMVRLLKYNRNIKKLMDQLRLNPGYMKMITVTVTVLFLVHLVSCFYFMVATYTDYDPESWVVRKQLIDDTNFAQYITAMYWAFQTLTTVGYGDVQGTTTFERIYCLLWMIFGVAFYSFTIGNLQSIISTIDVKASELSAKLNTLTGFAKRTKLPDYIVLKIKRFLENNSVSNTSLTESRQMLSELPSSLRAEVVKQTYAEIIEKVKFFNKKDSDFLWAFLPALKPMKVYSKDILYSQGDHPEEVFFIQLGRVKLCYDISEGENSQPINIPFNMYVEGSYFGDLEILLKKCRRQGRDGTAIVDSECHLLVIGSKELKAILKYFPDIQIQMENTANIRRKRHQKQIQEAKKKYLDRKVKALKNNTIFQNKNPLNQFSNWKKKIKKSDDLIKRAKASRRKLDMITSHKTGQLDASDTQSDQPPVEVKSISVRRPQPVNPQEIFRKGKTVYKKADSISNYDDSDEVEDEQDLDSDDESKLRSKLENQKKDTEKIEQPVQPVKENSSPTAILQQIKSRNSMNFGGMLQSGRTQKLDQQDEAVKRRFTGDQNSSRGLQRDMTQLQSSILKHTSTNSTQAAVLNNLSNFKLIVQKQSTGSIGGDIPRPQPQQKNSSRGLPIQTTQVAKVSNIAKQPPRSPSKVKPPQPKKIEKQKESKTEIIESPLKRKSTKVGKKDKKKVSNSSSKPDSLSNGFKHLKKELKEGQKIQSQYDHEKQMRLFGDVMSSLALNAFEINELNNRIDKQLEFRNNKLDKMDSQTRSIEGSLNSMEGLISKIMEKI</sequence>
<feature type="compositionally biased region" description="Low complexity" evidence="9">
    <location>
        <begin position="1181"/>
        <end position="1191"/>
    </location>
</feature>
<evidence type="ECO:0000256" key="7">
    <source>
        <dbReference type="ARBA" id="ARBA00023303"/>
    </source>
</evidence>
<evidence type="ECO:0000256" key="5">
    <source>
        <dbReference type="ARBA" id="ARBA00023065"/>
    </source>
</evidence>
<dbReference type="OrthoDB" id="417811at2759"/>
<dbReference type="PRINTS" id="PR01463">
    <property type="entry name" value="EAGCHANLFMLY"/>
</dbReference>
<name>A0A078B3J5_STYLE</name>
<feature type="compositionally biased region" description="Basic and acidic residues" evidence="9">
    <location>
        <begin position="979"/>
        <end position="997"/>
    </location>
</feature>
<dbReference type="SMART" id="SM00100">
    <property type="entry name" value="cNMP"/>
    <property type="match status" value="1"/>
</dbReference>
<dbReference type="InterPro" id="IPR005821">
    <property type="entry name" value="Ion_trans_dom"/>
</dbReference>
<evidence type="ECO:0000256" key="6">
    <source>
        <dbReference type="ARBA" id="ARBA00023136"/>
    </source>
</evidence>
<evidence type="ECO:0000256" key="4">
    <source>
        <dbReference type="ARBA" id="ARBA00022989"/>
    </source>
</evidence>
<dbReference type="PROSITE" id="PS50042">
    <property type="entry name" value="CNMP_BINDING_3"/>
    <property type="match status" value="1"/>
</dbReference>
<dbReference type="GO" id="GO:0005249">
    <property type="term" value="F:voltage-gated potassium channel activity"/>
    <property type="evidence" value="ECO:0007669"/>
    <property type="project" value="InterPro"/>
</dbReference>
<feature type="transmembrane region" description="Helical" evidence="10">
    <location>
        <begin position="578"/>
        <end position="597"/>
    </location>
</feature>
<dbReference type="Proteomes" id="UP000039865">
    <property type="component" value="Unassembled WGS sequence"/>
</dbReference>
<feature type="transmembrane region" description="Helical" evidence="10">
    <location>
        <begin position="609"/>
        <end position="629"/>
    </location>
</feature>
<dbReference type="SUPFAM" id="SSF81324">
    <property type="entry name" value="Voltage-gated potassium channels"/>
    <property type="match status" value="1"/>
</dbReference>
<protein>
    <submittedName>
        <fullName evidence="12">Cation channel family protein</fullName>
    </submittedName>
</protein>
<dbReference type="InterPro" id="IPR003938">
    <property type="entry name" value="K_chnl_volt-dep_EAG/ELK/ERG"/>
</dbReference>
<dbReference type="InParanoid" id="A0A078B3J5"/>
<dbReference type="InterPro" id="IPR018490">
    <property type="entry name" value="cNMP-bd_dom_sf"/>
</dbReference>
<keyword evidence="5" id="KW-0406">Ion transport</keyword>
<evidence type="ECO:0000256" key="9">
    <source>
        <dbReference type="SAM" id="MobiDB-lite"/>
    </source>
</evidence>
<keyword evidence="2" id="KW-0813">Transport</keyword>
<evidence type="ECO:0000256" key="10">
    <source>
        <dbReference type="SAM" id="Phobius"/>
    </source>
</evidence>
<dbReference type="AlphaFoldDB" id="A0A078B3J5"/>
<organism evidence="12 13">
    <name type="scientific">Stylonychia lemnae</name>
    <name type="common">Ciliate</name>
    <dbReference type="NCBI Taxonomy" id="5949"/>
    <lineage>
        <taxon>Eukaryota</taxon>
        <taxon>Sar</taxon>
        <taxon>Alveolata</taxon>
        <taxon>Ciliophora</taxon>
        <taxon>Intramacronucleata</taxon>
        <taxon>Spirotrichea</taxon>
        <taxon>Stichotrichia</taxon>
        <taxon>Sporadotrichida</taxon>
        <taxon>Oxytrichidae</taxon>
        <taxon>Stylonychinae</taxon>
        <taxon>Stylonychia</taxon>
    </lineage>
</organism>
<keyword evidence="13" id="KW-1185">Reference proteome</keyword>
<feature type="region of interest" description="Disordered" evidence="9">
    <location>
        <begin position="1098"/>
        <end position="1193"/>
    </location>
</feature>
<dbReference type="Pfam" id="PF00520">
    <property type="entry name" value="Ion_trans"/>
    <property type="match status" value="1"/>
</dbReference>
<keyword evidence="3 10" id="KW-0812">Transmembrane</keyword>
<keyword evidence="8" id="KW-0175">Coiled coil</keyword>
<feature type="region of interest" description="Disordered" evidence="9">
    <location>
        <begin position="46"/>
        <end position="70"/>
    </location>
</feature>
<reference evidence="12 13" key="1">
    <citation type="submission" date="2014-06" db="EMBL/GenBank/DDBJ databases">
        <authorList>
            <person name="Swart Estienne"/>
        </authorList>
    </citation>
    <scope>NUCLEOTIDE SEQUENCE [LARGE SCALE GENOMIC DNA]</scope>
    <source>
        <strain evidence="12 13">130c</strain>
    </source>
</reference>
<feature type="compositionally biased region" description="Polar residues" evidence="9">
    <location>
        <begin position="1109"/>
        <end position="1127"/>
    </location>
</feature>
<feature type="compositionally biased region" description="Acidic residues" evidence="9">
    <location>
        <begin position="963"/>
        <end position="978"/>
    </location>
</feature>
<evidence type="ECO:0000313" key="12">
    <source>
        <dbReference type="EMBL" id="CDW89105.1"/>
    </source>
</evidence>
<evidence type="ECO:0000259" key="11">
    <source>
        <dbReference type="PROSITE" id="PS50042"/>
    </source>
</evidence>
<evidence type="ECO:0000256" key="2">
    <source>
        <dbReference type="ARBA" id="ARBA00022448"/>
    </source>
</evidence>
<dbReference type="SUPFAM" id="SSF51206">
    <property type="entry name" value="cAMP-binding domain-like"/>
    <property type="match status" value="1"/>
</dbReference>
<dbReference type="Pfam" id="PF00027">
    <property type="entry name" value="cNMP_binding"/>
    <property type="match status" value="1"/>
</dbReference>
<feature type="compositionally biased region" description="Polar residues" evidence="9">
    <location>
        <begin position="909"/>
        <end position="924"/>
    </location>
</feature>
<feature type="compositionally biased region" description="Basic and acidic residues" evidence="9">
    <location>
        <begin position="1148"/>
        <end position="1160"/>
    </location>
</feature>
<feature type="compositionally biased region" description="Pro residues" evidence="9">
    <location>
        <begin position="1136"/>
        <end position="1147"/>
    </location>
</feature>
<accession>A0A078B3J5</accession>
<feature type="coiled-coil region" evidence="8">
    <location>
        <begin position="836"/>
        <end position="868"/>
    </location>
</feature>
<feature type="region of interest" description="Disordered" evidence="9">
    <location>
        <begin position="904"/>
        <end position="1009"/>
    </location>
</feature>
<dbReference type="GO" id="GO:0016020">
    <property type="term" value="C:membrane"/>
    <property type="evidence" value="ECO:0007669"/>
    <property type="project" value="UniProtKB-SubCell"/>
</dbReference>
<dbReference type="Gene3D" id="1.10.287.70">
    <property type="match status" value="1"/>
</dbReference>
<proteinExistence type="predicted"/>
<dbReference type="CDD" id="cd00038">
    <property type="entry name" value="CAP_ED"/>
    <property type="match status" value="1"/>
</dbReference>
<dbReference type="Gene3D" id="2.60.120.10">
    <property type="entry name" value="Jelly Rolls"/>
    <property type="match status" value="1"/>
</dbReference>
<feature type="transmembrane region" description="Helical" evidence="10">
    <location>
        <begin position="534"/>
        <end position="558"/>
    </location>
</feature>